<name>A0ABN8PRC7_9CNID</name>
<evidence type="ECO:0000313" key="1">
    <source>
        <dbReference type="EMBL" id="CAH3147202.1"/>
    </source>
</evidence>
<reference evidence="1 2" key="1">
    <citation type="submission" date="2022-05" db="EMBL/GenBank/DDBJ databases">
        <authorList>
            <consortium name="Genoscope - CEA"/>
            <person name="William W."/>
        </authorList>
    </citation>
    <scope>NUCLEOTIDE SEQUENCE [LARGE SCALE GENOMIC DNA]</scope>
</reference>
<sequence length="85" mass="9713">QIRCPRLDQDLSSLDLVRDNLQYYQMPQNVSRLHEQPKFSYSLSSVLSLYKSSKAKRLKIMIIMWSVFLNSQDSAVCTVGNSAGN</sequence>
<gene>
    <name evidence="1" type="ORF">PLOB_00046009</name>
</gene>
<dbReference type="Proteomes" id="UP001159405">
    <property type="component" value="Unassembled WGS sequence"/>
</dbReference>
<dbReference type="EMBL" id="CALNXK010000080">
    <property type="protein sequence ID" value="CAH3147202.1"/>
    <property type="molecule type" value="Genomic_DNA"/>
</dbReference>
<organism evidence="1 2">
    <name type="scientific">Porites lobata</name>
    <dbReference type="NCBI Taxonomy" id="104759"/>
    <lineage>
        <taxon>Eukaryota</taxon>
        <taxon>Metazoa</taxon>
        <taxon>Cnidaria</taxon>
        <taxon>Anthozoa</taxon>
        <taxon>Hexacorallia</taxon>
        <taxon>Scleractinia</taxon>
        <taxon>Fungiina</taxon>
        <taxon>Poritidae</taxon>
        <taxon>Porites</taxon>
    </lineage>
</organism>
<evidence type="ECO:0000313" key="2">
    <source>
        <dbReference type="Proteomes" id="UP001159405"/>
    </source>
</evidence>
<proteinExistence type="predicted"/>
<keyword evidence="2" id="KW-1185">Reference proteome</keyword>
<feature type="non-terminal residue" evidence="1">
    <location>
        <position position="1"/>
    </location>
</feature>
<protein>
    <submittedName>
        <fullName evidence="1">Uncharacterized protein</fullName>
    </submittedName>
</protein>
<accession>A0ABN8PRC7</accession>
<comment type="caution">
    <text evidence="1">The sequence shown here is derived from an EMBL/GenBank/DDBJ whole genome shotgun (WGS) entry which is preliminary data.</text>
</comment>